<dbReference type="AlphaFoldDB" id="A0A8H4RF12"/>
<reference evidence="4 5" key="1">
    <citation type="submission" date="2020-03" db="EMBL/GenBank/DDBJ databases">
        <title>Draft Genome Sequence of Cudoniella acicularis.</title>
        <authorList>
            <person name="Buettner E."/>
            <person name="Kellner H."/>
        </authorList>
    </citation>
    <scope>NUCLEOTIDE SEQUENCE [LARGE SCALE GENOMIC DNA]</scope>
    <source>
        <strain evidence="4 5">DSM 108380</strain>
    </source>
</reference>
<dbReference type="SUPFAM" id="SSF55811">
    <property type="entry name" value="Nudix"/>
    <property type="match status" value="1"/>
</dbReference>
<protein>
    <recommendedName>
        <fullName evidence="3">Nudix hydrolase domain-containing protein</fullName>
    </recommendedName>
</protein>
<evidence type="ECO:0000256" key="1">
    <source>
        <dbReference type="ARBA" id="ARBA00007251"/>
    </source>
</evidence>
<dbReference type="InterPro" id="IPR037171">
    <property type="entry name" value="NagB/RpiA_transferase-like"/>
</dbReference>
<dbReference type="PANTHER" id="PTHR43475">
    <property type="entry name" value="METHYLTHIORIBOSE-1-PHOSPHATE ISOMERASE"/>
    <property type="match status" value="1"/>
</dbReference>
<keyword evidence="5" id="KW-1185">Reference proteome</keyword>
<accession>A0A8H4RF12</accession>
<dbReference type="Gene3D" id="3.40.50.10470">
    <property type="entry name" value="Translation initiation factor eif-2b, domain 2"/>
    <property type="match status" value="1"/>
</dbReference>
<dbReference type="PANTHER" id="PTHR43475:SF3">
    <property type="entry name" value="TRANSLATION INITIATION FACTOR EIF-2B SUBUNIT FAMILY PROTEIN (AFU_ORTHOLOGUE AFUA_2G14290)"/>
    <property type="match status" value="1"/>
</dbReference>
<proteinExistence type="inferred from homology"/>
<gene>
    <name evidence="4" type="ORF">G7Y89_g9767</name>
</gene>
<dbReference type="Pfam" id="PF01008">
    <property type="entry name" value="IF-2B"/>
    <property type="match status" value="1"/>
</dbReference>
<dbReference type="GO" id="GO:0046523">
    <property type="term" value="F:S-methyl-5-thioribose-1-phosphate isomerase activity"/>
    <property type="evidence" value="ECO:0007669"/>
    <property type="project" value="TreeGrafter"/>
</dbReference>
<dbReference type="InterPro" id="IPR000086">
    <property type="entry name" value="NUDIX_hydrolase_dom"/>
</dbReference>
<name>A0A8H4RF12_9HELO</name>
<evidence type="ECO:0000313" key="4">
    <source>
        <dbReference type="EMBL" id="KAF4628388.1"/>
    </source>
</evidence>
<dbReference type="OrthoDB" id="206213at2759"/>
<dbReference type="SUPFAM" id="SSF100950">
    <property type="entry name" value="NagB/RpiA/CoA transferase-like"/>
    <property type="match status" value="1"/>
</dbReference>
<organism evidence="4 5">
    <name type="scientific">Cudoniella acicularis</name>
    <dbReference type="NCBI Taxonomy" id="354080"/>
    <lineage>
        <taxon>Eukaryota</taxon>
        <taxon>Fungi</taxon>
        <taxon>Dikarya</taxon>
        <taxon>Ascomycota</taxon>
        <taxon>Pezizomycotina</taxon>
        <taxon>Leotiomycetes</taxon>
        <taxon>Helotiales</taxon>
        <taxon>Tricladiaceae</taxon>
        <taxon>Cudoniella</taxon>
    </lineage>
</organism>
<dbReference type="InterPro" id="IPR042529">
    <property type="entry name" value="IF_2B-like_C"/>
</dbReference>
<dbReference type="EMBL" id="JAAMPI010000820">
    <property type="protein sequence ID" value="KAF4628388.1"/>
    <property type="molecule type" value="Genomic_DNA"/>
</dbReference>
<sequence length="514" mass="56948">MTSGLRQRAVVSSFICTSPQSPTGLTFALFKRSQGVSTYRGKWAVCSGSIDSTDTSPENAAKREIREETTLTDQDIFLLRKGKPFSLVDQALKTEWTIHPFAWQLKEGAKPITFDWEHTEYHFIKSEDVEKYDHVPQLEVGMQRVMVSPDTERALAVLRDDHESGAEALAVKALNLLKQALRWDEILALSTAEEFWRQFRWIVWHLAKNGRPSMGAAIEAALFKTLDVVQKQLVAPGSEGIGGIPLETLKNSVEKAITECIEIVKKQLERLSTHFVQYVEQVISPSEGETAEKSINIITLSASGTVTAALQALIKTVTKRGITIKLSILESRPKFEGAASVNTLLAGLNNDAAIRQHLEIEIVSDASVASLASHADFLVFGGDKVLPDASVSNKIGTLAASIAAKHGNSRCKVVALFQTSKIVGFDEELLEVEYNDEKEVVDAWPESCQKGIKERRKEGWKIEARNAYFEWVPGSADRELIDARISEEGLLDRGDLERIAKESGELEKRLFGDL</sequence>
<evidence type="ECO:0000256" key="2">
    <source>
        <dbReference type="RuleBase" id="RU003814"/>
    </source>
</evidence>
<evidence type="ECO:0000313" key="5">
    <source>
        <dbReference type="Proteomes" id="UP000566819"/>
    </source>
</evidence>
<comment type="caution">
    <text evidence="4">The sequence shown here is derived from an EMBL/GenBank/DDBJ whole genome shotgun (WGS) entry which is preliminary data.</text>
</comment>
<comment type="similarity">
    <text evidence="1 2">Belongs to the eIF-2B alpha/beta/delta subunits family.</text>
</comment>
<dbReference type="Pfam" id="PF00293">
    <property type="entry name" value="NUDIX"/>
    <property type="match status" value="1"/>
</dbReference>
<dbReference type="GO" id="GO:0019509">
    <property type="term" value="P:L-methionine salvage from methylthioadenosine"/>
    <property type="evidence" value="ECO:0007669"/>
    <property type="project" value="TreeGrafter"/>
</dbReference>
<dbReference type="InterPro" id="IPR000649">
    <property type="entry name" value="IF-2B-related"/>
</dbReference>
<dbReference type="Proteomes" id="UP000566819">
    <property type="component" value="Unassembled WGS sequence"/>
</dbReference>
<dbReference type="Gene3D" id="3.90.79.10">
    <property type="entry name" value="Nucleoside Triphosphate Pyrophosphohydrolase"/>
    <property type="match status" value="1"/>
</dbReference>
<dbReference type="InterPro" id="IPR015797">
    <property type="entry name" value="NUDIX_hydrolase-like_dom_sf"/>
</dbReference>
<evidence type="ECO:0000259" key="3">
    <source>
        <dbReference type="Pfam" id="PF00293"/>
    </source>
</evidence>
<feature type="domain" description="Nudix hydrolase" evidence="3">
    <location>
        <begin position="27"/>
        <end position="136"/>
    </location>
</feature>